<dbReference type="InterPro" id="IPR023213">
    <property type="entry name" value="CAT-like_dom_sf"/>
</dbReference>
<dbReference type="SUPFAM" id="SSF47336">
    <property type="entry name" value="ACP-like"/>
    <property type="match status" value="2"/>
</dbReference>
<dbReference type="Pfam" id="PF00975">
    <property type="entry name" value="Thioesterase"/>
    <property type="match status" value="1"/>
</dbReference>
<comment type="caution">
    <text evidence="6">The sequence shown here is derived from an EMBL/GenBank/DDBJ whole genome shotgun (WGS) entry which is preliminary data.</text>
</comment>
<dbReference type="Pfam" id="PF13193">
    <property type="entry name" value="AMP-binding_C"/>
    <property type="match status" value="2"/>
</dbReference>
<sequence>MTPPRIFPLTSYQRDIWAAESHAPGDHQFNVVIHERLDGRVDLEVLRRCLTGVLRRNEAFSLRFDELDGVPGQWVEDADPAGSAAEWVEYLDFSGEADPRAACAAWRERSFTRPFPLRRARLFTAAVLRESDSVAHLFLNAHHLIVDAWAANQVSLRTWADYGSARPDDTAAPSPLDALAAEDAYRASEAYEQDRAFHRQALDGVVPALFTRAAAHRTEREQRSGRHTFAVEAALVERIRKGGSSPFSFIAAAFATYFSRVHRADEIVLGVPFRNRRTDHELRTVGQFANNLPVRVAVPADATLHELAGRVRQATDARMGHERLALGDVLRDLPATGTGSRQLFDITLSYLRHPRPEVPGAAVESVIHAPVHVPDALSVQIHAFEDDADLRIDLDYARDVFDEDFPVEAVAAHLHALITAGVEQEDRPAVSLPVLSDAERADLTTARQGPLVPYASDRTLHSLIEEQAARTPDRIAIAADGTSAGLTYAELDARADRVAHALRAEGVRPDDRVAVLMRRAPRTLVALLGVLKSGGAYVPVDPGYPAERIEFLLQDSRAKVVLVAGDSPEPQVAEDVRVLRVDDLQDGPEGPLEPVATSRNLAYVIYTSGSTGRPKGVMVEHHSVVNRLAWMQSRYPVGEGDVLLQKTPISFDVSVWELFWWAIEGAGLALLPVGGEKDPRGILDTLAGQRVTVMHFVPSMLGPFLDLLDDAPELRERAASLRYVFCSGEALPAARVEQFNRIFGGESAPKLVNLYGPTEATVDVSYFDCPADGPVHRVPIGRPVHNTRLYVLDAHGGLQPAGVPGELCIGGVQVARGYLERPELTAEKFTGDPFTPGGRLYRTGDLARVLADGNIEYLGRIDGQVKIRGNRVELGEVQHHLAKAAGVRDAVVVDRTSPARGTHLVGYYVADEAIDPTLLRSELAENLPEFMIPALYVRIDAVPLTPNGKADRRALPAPAADGGRDRTDAAPRDETEAALAAIWAGLLEVDGVGIHDDYFALGGDSILMLRVRAEAEKRGIHFSLTDLMRQPTVAGLAALATGAPQTAAEPALEPFGLVSGVDRARLEGSEDAYPLSRLQLGLLYHSRAREDSAVYRDVFQYTFVLPWDEDRFRHAFGRLVARHPVLRSSFDLGTFSEPLQTVAPAVEGGLDIVDLRGHDDTAARAEITRHIEERRFHPYVFEQAPLYHFRVHLREETVELVLSFHHAILDGGSVANLVRELFQDYLHGLDLGIDAVEDRELPTPAQHIRAERLALESEATRAYWRERLEDAQLPQLGAFRPHEAPGSDELITHKVDLPAGLTDAIRAFARDHALPVKSVLFAAHCLTLRLFSGATDVTTGLVTHGRPEQDGSERIAGLFLNTMPVRLETTADSWLDVVREAFRQEQDSHPHRRYPLSSIQEDLGVTVLETAFNYIHFRQLAEVFALPGVELREFRAWEETNFQLLVNAMTDPTDGSISLRLDHQGRTFTPAQAELYADGFTGILRRLVEHPDEAPDFTFLTGAQGPELPAETGGAHPDVVRLFEEQAARTPDATALTFGETRWTYAQLESASARVARTLVSLGSAPGDRVGIAMRRSPETIAVILGVLRAGAATVPLDTSYPQERLAAMLEQARPFRVVAHGDQAHLLTDGTAVLTAEEIFDGGDPADAPLPSIAPESVAYILFTSGSTGKPKGVAMPHRSLANLVAWQNSVPSGAVGGTTAQYAPMSFDVSFQEIFSTLCGGGNLLVVAEDERRDMPALLRLLDRHGVERLYLPYVALQQLAETAVALDTVPSGIKVLASSGEQLRVTDEIRALCERLPGVILENQYGPTESHVVTAHTMTGDPAAWPALPPIGTAVDGTAVHVLDARLRPVPDGVKGELFLAGACLADGYVDQPGPTAERFVTRTVDGRTERLYRTGDLGFRLPDGSIVCVGREDSQVKVRGFRVEPAEVELAITRFAQDHPGLTEAAVVARRREGNDSFLAAFLVGDAVHADLDQLGKQLRTVLPDYMIPSHFEWLDALPLTPSGKRDDAALRRVQLTAGTQGDATAPRDEYERTLAEILGELLQLPALGVHDNIFDLGGTSLTAMRLVVLIEQRYGINVPLSEFVASPTVAELADRLRGGGAVSAFDPLVPIRPAGDKRPVFFVHPMGGNVLCYLRFTDHLPEGQPFYALQAAGSDAGTEPLRSVPEIAASYIEALKRVQPSGPYAIGGWSFGGFVAFEMARQLRAAGEEIASLVLLDTTALNPGRRKTTGDDALLTWFFWELLWLKRGGRSPEEMVPGHLTTLEEKFDFIAQLAVDEGVLPAGSSGAIVRRLFGVYEANWRAAFAYRPEVVEQDMVLIHAKEPLPPVLDNMHTAIESMHRDPTNGWRERTTGKLNVIDVAGDHLTIMEEPYVKHVVETVFELMGE</sequence>
<dbReference type="SMART" id="SM00824">
    <property type="entry name" value="PKS_TE"/>
    <property type="match status" value="1"/>
</dbReference>
<dbReference type="InterPro" id="IPR025110">
    <property type="entry name" value="AMP-bd_C"/>
</dbReference>
<dbReference type="Gene3D" id="3.30.300.30">
    <property type="match status" value="2"/>
</dbReference>
<keyword evidence="3" id="KW-0597">Phosphoprotein</keyword>
<dbReference type="SUPFAM" id="SSF52777">
    <property type="entry name" value="CoA-dependent acyltransferases"/>
    <property type="match status" value="4"/>
</dbReference>
<dbReference type="InterPro" id="IPR001031">
    <property type="entry name" value="Thioesterase"/>
</dbReference>
<proteinExistence type="predicted"/>
<dbReference type="InterPro" id="IPR045851">
    <property type="entry name" value="AMP-bd_C_sf"/>
</dbReference>
<feature type="domain" description="Carrier" evidence="5">
    <location>
        <begin position="2030"/>
        <end position="2105"/>
    </location>
</feature>
<dbReference type="Gene3D" id="3.30.559.30">
    <property type="entry name" value="Nonribosomal peptide synthetase, condensation domain"/>
    <property type="match status" value="2"/>
</dbReference>
<dbReference type="Pfam" id="PF00501">
    <property type="entry name" value="AMP-binding"/>
    <property type="match status" value="2"/>
</dbReference>
<dbReference type="Gene3D" id="3.40.50.980">
    <property type="match status" value="2"/>
</dbReference>
<dbReference type="InterPro" id="IPR042099">
    <property type="entry name" value="ANL_N_sf"/>
</dbReference>
<dbReference type="PROSITE" id="PS00012">
    <property type="entry name" value="PHOSPHOPANTETHEINE"/>
    <property type="match status" value="1"/>
</dbReference>
<evidence type="ECO:0000256" key="3">
    <source>
        <dbReference type="ARBA" id="ARBA00022553"/>
    </source>
</evidence>
<evidence type="ECO:0000256" key="4">
    <source>
        <dbReference type="SAM" id="MobiDB-lite"/>
    </source>
</evidence>
<evidence type="ECO:0000313" key="6">
    <source>
        <dbReference type="EMBL" id="GAA0352891.1"/>
    </source>
</evidence>
<dbReference type="SUPFAM" id="SSF53474">
    <property type="entry name" value="alpha/beta-Hydrolases"/>
    <property type="match status" value="1"/>
</dbReference>
<dbReference type="PROSITE" id="PS50075">
    <property type="entry name" value="CARRIER"/>
    <property type="match status" value="2"/>
</dbReference>
<dbReference type="Gene3D" id="3.40.50.1820">
    <property type="entry name" value="alpha/beta hydrolase"/>
    <property type="match status" value="1"/>
</dbReference>
<accession>A0ABN0X1P3</accession>
<dbReference type="Gene3D" id="1.10.1200.10">
    <property type="entry name" value="ACP-like"/>
    <property type="match status" value="2"/>
</dbReference>
<protein>
    <submittedName>
        <fullName evidence="6">Non-ribosomal peptide synthetase</fullName>
    </submittedName>
</protein>
<dbReference type="InterPro" id="IPR006162">
    <property type="entry name" value="Ppantetheine_attach_site"/>
</dbReference>
<dbReference type="InterPro" id="IPR000873">
    <property type="entry name" value="AMP-dep_synth/lig_dom"/>
</dbReference>
<dbReference type="InterPro" id="IPR009081">
    <property type="entry name" value="PP-bd_ACP"/>
</dbReference>
<reference evidence="6 7" key="1">
    <citation type="journal article" date="2019" name="Int. J. Syst. Evol. Microbiol.">
        <title>The Global Catalogue of Microorganisms (GCM) 10K type strain sequencing project: providing services to taxonomists for standard genome sequencing and annotation.</title>
        <authorList>
            <consortium name="The Broad Institute Genomics Platform"/>
            <consortium name="The Broad Institute Genome Sequencing Center for Infectious Disease"/>
            <person name="Wu L."/>
            <person name="Ma J."/>
        </authorList>
    </citation>
    <scope>NUCLEOTIDE SEQUENCE [LARGE SCALE GENOMIC DNA]</scope>
    <source>
        <strain evidence="6 7">JCM 4565</strain>
    </source>
</reference>
<evidence type="ECO:0000313" key="7">
    <source>
        <dbReference type="Proteomes" id="UP001500063"/>
    </source>
</evidence>
<dbReference type="NCBIfam" id="TIGR01733">
    <property type="entry name" value="AA-adenyl-dom"/>
    <property type="match status" value="2"/>
</dbReference>
<organism evidence="6 7">
    <name type="scientific">Streptomyces blastmyceticus</name>
    <dbReference type="NCBI Taxonomy" id="68180"/>
    <lineage>
        <taxon>Bacteria</taxon>
        <taxon>Bacillati</taxon>
        <taxon>Actinomycetota</taxon>
        <taxon>Actinomycetes</taxon>
        <taxon>Kitasatosporales</taxon>
        <taxon>Streptomycetaceae</taxon>
        <taxon>Streptomyces</taxon>
    </lineage>
</organism>
<feature type="domain" description="Carrier" evidence="5">
    <location>
        <begin position="970"/>
        <end position="1044"/>
    </location>
</feature>
<evidence type="ECO:0000259" key="5">
    <source>
        <dbReference type="PROSITE" id="PS50075"/>
    </source>
</evidence>
<comment type="cofactor">
    <cofactor evidence="1">
        <name>pantetheine 4'-phosphate</name>
        <dbReference type="ChEBI" id="CHEBI:47942"/>
    </cofactor>
</comment>
<dbReference type="NCBIfam" id="NF003417">
    <property type="entry name" value="PRK04813.1"/>
    <property type="match status" value="2"/>
</dbReference>
<dbReference type="Gene3D" id="2.30.38.10">
    <property type="entry name" value="Luciferase, Domain 3"/>
    <property type="match status" value="1"/>
</dbReference>
<feature type="compositionally biased region" description="Basic and acidic residues" evidence="4">
    <location>
        <begin position="962"/>
        <end position="971"/>
    </location>
</feature>
<evidence type="ECO:0000256" key="1">
    <source>
        <dbReference type="ARBA" id="ARBA00001957"/>
    </source>
</evidence>
<dbReference type="CDD" id="cd05930">
    <property type="entry name" value="A_NRPS"/>
    <property type="match status" value="1"/>
</dbReference>
<dbReference type="Gene3D" id="3.30.559.10">
    <property type="entry name" value="Chloramphenicol acetyltransferase-like domain"/>
    <property type="match status" value="2"/>
</dbReference>
<keyword evidence="7" id="KW-1185">Reference proteome</keyword>
<dbReference type="InterPro" id="IPR020845">
    <property type="entry name" value="AMP-binding_CS"/>
</dbReference>
<dbReference type="InterPro" id="IPR020806">
    <property type="entry name" value="PKS_PP-bd"/>
</dbReference>
<dbReference type="Pfam" id="PF00550">
    <property type="entry name" value="PP-binding"/>
    <property type="match status" value="2"/>
</dbReference>
<dbReference type="Proteomes" id="UP001500063">
    <property type="component" value="Unassembled WGS sequence"/>
</dbReference>
<evidence type="ECO:0000256" key="2">
    <source>
        <dbReference type="ARBA" id="ARBA00022450"/>
    </source>
</evidence>
<dbReference type="PROSITE" id="PS00455">
    <property type="entry name" value="AMP_BINDING"/>
    <property type="match status" value="2"/>
</dbReference>
<dbReference type="Pfam" id="PF00668">
    <property type="entry name" value="Condensation"/>
    <property type="match status" value="2"/>
</dbReference>
<dbReference type="SMART" id="SM00823">
    <property type="entry name" value="PKS_PP"/>
    <property type="match status" value="2"/>
</dbReference>
<feature type="region of interest" description="Disordered" evidence="4">
    <location>
        <begin position="948"/>
        <end position="971"/>
    </location>
</feature>
<dbReference type="PANTHER" id="PTHR45527">
    <property type="entry name" value="NONRIBOSOMAL PEPTIDE SYNTHETASE"/>
    <property type="match status" value="1"/>
</dbReference>
<name>A0ABN0X1P3_9ACTN</name>
<gene>
    <name evidence="6" type="ORF">GCM10010319_32550</name>
</gene>
<dbReference type="InterPro" id="IPR001242">
    <property type="entry name" value="Condensation_dom"/>
</dbReference>
<dbReference type="InterPro" id="IPR029058">
    <property type="entry name" value="AB_hydrolase_fold"/>
</dbReference>
<dbReference type="InterPro" id="IPR010071">
    <property type="entry name" value="AA_adenyl_dom"/>
</dbReference>
<dbReference type="RefSeq" id="WP_344118432.1">
    <property type="nucleotide sequence ID" value="NZ_BAAABW010000016.1"/>
</dbReference>
<dbReference type="PANTHER" id="PTHR45527:SF14">
    <property type="entry name" value="PLIPASTATIN SYNTHASE SUBUNIT B"/>
    <property type="match status" value="1"/>
</dbReference>
<dbReference type="Gene3D" id="3.40.50.12780">
    <property type="entry name" value="N-terminal domain of ligase-like"/>
    <property type="match status" value="1"/>
</dbReference>
<dbReference type="InterPro" id="IPR036736">
    <property type="entry name" value="ACP-like_sf"/>
</dbReference>
<dbReference type="EMBL" id="BAAABW010000016">
    <property type="protein sequence ID" value="GAA0352891.1"/>
    <property type="molecule type" value="Genomic_DNA"/>
</dbReference>
<keyword evidence="2" id="KW-0596">Phosphopantetheine</keyword>
<dbReference type="SUPFAM" id="SSF56801">
    <property type="entry name" value="Acetyl-CoA synthetase-like"/>
    <property type="match status" value="2"/>
</dbReference>
<dbReference type="InterPro" id="IPR020802">
    <property type="entry name" value="TesA-like"/>
</dbReference>